<dbReference type="Gene3D" id="3.90.1720.10">
    <property type="entry name" value="endopeptidase domain like (from Nostoc punctiforme)"/>
    <property type="match status" value="1"/>
</dbReference>
<comment type="similarity">
    <text evidence="1">Belongs to the peptidase C40 family.</text>
</comment>
<name>A0ABT0BVN6_9SPHN</name>
<dbReference type="Pfam" id="PF00877">
    <property type="entry name" value="NLPC_P60"/>
    <property type="match status" value="1"/>
</dbReference>
<evidence type="ECO:0000256" key="4">
    <source>
        <dbReference type="ARBA" id="ARBA00022807"/>
    </source>
</evidence>
<protein>
    <submittedName>
        <fullName evidence="6">NlpC/P60 family protein</fullName>
    </submittedName>
</protein>
<evidence type="ECO:0000313" key="7">
    <source>
        <dbReference type="Proteomes" id="UP001202281"/>
    </source>
</evidence>
<evidence type="ECO:0000259" key="5">
    <source>
        <dbReference type="PROSITE" id="PS51935"/>
    </source>
</evidence>
<proteinExistence type="inferred from homology"/>
<evidence type="ECO:0000256" key="2">
    <source>
        <dbReference type="ARBA" id="ARBA00022670"/>
    </source>
</evidence>
<dbReference type="SUPFAM" id="SSF54001">
    <property type="entry name" value="Cysteine proteinases"/>
    <property type="match status" value="1"/>
</dbReference>
<evidence type="ECO:0000313" key="6">
    <source>
        <dbReference type="EMBL" id="MCJ2189130.1"/>
    </source>
</evidence>
<dbReference type="InterPro" id="IPR038765">
    <property type="entry name" value="Papain-like_cys_pep_sf"/>
</dbReference>
<accession>A0ABT0BVN6</accession>
<dbReference type="EMBL" id="JALHLG010000066">
    <property type="protein sequence ID" value="MCJ2189130.1"/>
    <property type="molecule type" value="Genomic_DNA"/>
</dbReference>
<reference evidence="6 7" key="1">
    <citation type="submission" date="2022-04" db="EMBL/GenBank/DDBJ databases">
        <title>Identification of a novel bacterium isolated from mangrove sediments.</title>
        <authorList>
            <person name="Pan X."/>
        </authorList>
    </citation>
    <scope>NUCLEOTIDE SEQUENCE [LARGE SCALE GENOMIC DNA]</scope>
    <source>
        <strain evidence="6 7">B2638</strain>
    </source>
</reference>
<dbReference type="Proteomes" id="UP001202281">
    <property type="component" value="Unassembled WGS sequence"/>
</dbReference>
<organism evidence="6 7">
    <name type="scientific">Novosphingobium beihaiensis</name>
    <dbReference type="NCBI Taxonomy" id="2930389"/>
    <lineage>
        <taxon>Bacteria</taxon>
        <taxon>Pseudomonadati</taxon>
        <taxon>Pseudomonadota</taxon>
        <taxon>Alphaproteobacteria</taxon>
        <taxon>Sphingomonadales</taxon>
        <taxon>Sphingomonadaceae</taxon>
        <taxon>Novosphingobium</taxon>
    </lineage>
</organism>
<keyword evidence="4" id="KW-0788">Thiol protease</keyword>
<keyword evidence="3" id="KW-0378">Hydrolase</keyword>
<feature type="domain" description="NlpC/P60" evidence="5">
    <location>
        <begin position="1"/>
        <end position="136"/>
    </location>
</feature>
<evidence type="ECO:0000256" key="1">
    <source>
        <dbReference type="ARBA" id="ARBA00007074"/>
    </source>
</evidence>
<keyword evidence="7" id="KW-1185">Reference proteome</keyword>
<dbReference type="RefSeq" id="WP_243924372.1">
    <property type="nucleotide sequence ID" value="NZ_JALHLG010000066.1"/>
</dbReference>
<gene>
    <name evidence="6" type="ORF">MTR66_20260</name>
</gene>
<evidence type="ECO:0000256" key="3">
    <source>
        <dbReference type="ARBA" id="ARBA00022801"/>
    </source>
</evidence>
<dbReference type="InterPro" id="IPR000064">
    <property type="entry name" value="NLP_P60_dom"/>
</dbReference>
<dbReference type="PROSITE" id="PS51935">
    <property type="entry name" value="NLPC_P60"/>
    <property type="match status" value="1"/>
</dbReference>
<sequence>MTGAQLAQAAHGFIGVPFRLHGRDPVAGLDCVGLLEAAFRACGVMARLPARYTLRSHSLPPLSGIAASLGLREARGGIEPGDVLIVRPGPCQHHLAIAAGADRVVHAHAGLRRVVEGPLPAHWPLVRQWRLPPSRI</sequence>
<keyword evidence="2" id="KW-0645">Protease</keyword>
<comment type="caution">
    <text evidence="6">The sequence shown here is derived from an EMBL/GenBank/DDBJ whole genome shotgun (WGS) entry which is preliminary data.</text>
</comment>